<accession>A0A443SNB0</accession>
<feature type="chain" id="PRO_5019120702" evidence="3">
    <location>
        <begin position="21"/>
        <end position="130"/>
    </location>
</feature>
<feature type="region of interest" description="Disordered" evidence="2">
    <location>
        <begin position="88"/>
        <end position="130"/>
    </location>
</feature>
<dbReference type="GO" id="GO:0008010">
    <property type="term" value="F:structural constituent of chitin-based larval cuticle"/>
    <property type="evidence" value="ECO:0007669"/>
    <property type="project" value="TreeGrafter"/>
</dbReference>
<keyword evidence="3" id="KW-0732">Signal</keyword>
<keyword evidence="5" id="KW-1185">Reference proteome</keyword>
<dbReference type="PROSITE" id="PS51155">
    <property type="entry name" value="CHIT_BIND_RR_2"/>
    <property type="match status" value="1"/>
</dbReference>
<reference evidence="4 5" key="1">
    <citation type="journal article" date="2018" name="Gigascience">
        <title>Genomes of trombidid mites reveal novel predicted allergens and laterally-transferred genes associated with secondary metabolism.</title>
        <authorList>
            <person name="Dong X."/>
            <person name="Chaisiri K."/>
            <person name="Xia D."/>
            <person name="Armstrong S.D."/>
            <person name="Fang Y."/>
            <person name="Donnelly M.J."/>
            <person name="Kadowaki T."/>
            <person name="McGarry J.W."/>
            <person name="Darby A.C."/>
            <person name="Makepeace B.L."/>
        </authorList>
    </citation>
    <scope>NUCLEOTIDE SEQUENCE [LARGE SCALE GENOMIC DNA]</scope>
    <source>
        <strain evidence="4">UoL-UT</strain>
    </source>
</reference>
<evidence type="ECO:0000313" key="4">
    <source>
        <dbReference type="EMBL" id="RWS29019.1"/>
    </source>
</evidence>
<dbReference type="GO" id="GO:0062129">
    <property type="term" value="C:chitin-based extracellular matrix"/>
    <property type="evidence" value="ECO:0007669"/>
    <property type="project" value="TreeGrafter"/>
</dbReference>
<dbReference type="InterPro" id="IPR050468">
    <property type="entry name" value="Cuticle_Struct_Prot"/>
</dbReference>
<evidence type="ECO:0000256" key="1">
    <source>
        <dbReference type="PROSITE-ProRule" id="PRU00497"/>
    </source>
</evidence>
<sequence>MVKFTLICVIVALLVCLGSTAPLNADETPKPYTFTIESVDEFGNTLTRTESGDGSGTVKGSYSYRDTDGVYRIADYISDADGFRVSVRTNEPGVGKHQNGDPADTSFEVEEPPAGIYEKYAKASPAAGRG</sequence>
<evidence type="ECO:0000256" key="3">
    <source>
        <dbReference type="SAM" id="SignalP"/>
    </source>
</evidence>
<dbReference type="Proteomes" id="UP000288716">
    <property type="component" value="Unassembled WGS sequence"/>
</dbReference>
<dbReference type="PANTHER" id="PTHR10380:SF235">
    <property type="entry name" value="CUTICULAR PROTEIN 73D, ISOFORM B"/>
    <property type="match status" value="1"/>
</dbReference>
<protein>
    <submittedName>
        <fullName evidence="4">Cuticle protein-like protein</fullName>
    </submittedName>
</protein>
<evidence type="ECO:0000313" key="5">
    <source>
        <dbReference type="Proteomes" id="UP000288716"/>
    </source>
</evidence>
<proteinExistence type="predicted"/>
<feature type="signal peptide" evidence="3">
    <location>
        <begin position="1"/>
        <end position="20"/>
    </location>
</feature>
<keyword evidence="1" id="KW-0193">Cuticle</keyword>
<dbReference type="InterPro" id="IPR000618">
    <property type="entry name" value="Insect_cuticle"/>
</dbReference>
<dbReference type="AlphaFoldDB" id="A0A443SNB0"/>
<comment type="caution">
    <text evidence="4">The sequence shown here is derived from an EMBL/GenBank/DDBJ whole genome shotgun (WGS) entry which is preliminary data.</text>
</comment>
<organism evidence="4 5">
    <name type="scientific">Leptotrombidium deliense</name>
    <dbReference type="NCBI Taxonomy" id="299467"/>
    <lineage>
        <taxon>Eukaryota</taxon>
        <taxon>Metazoa</taxon>
        <taxon>Ecdysozoa</taxon>
        <taxon>Arthropoda</taxon>
        <taxon>Chelicerata</taxon>
        <taxon>Arachnida</taxon>
        <taxon>Acari</taxon>
        <taxon>Acariformes</taxon>
        <taxon>Trombidiformes</taxon>
        <taxon>Prostigmata</taxon>
        <taxon>Anystina</taxon>
        <taxon>Parasitengona</taxon>
        <taxon>Trombiculoidea</taxon>
        <taxon>Trombiculidae</taxon>
        <taxon>Leptotrombidium</taxon>
    </lineage>
</organism>
<dbReference type="Pfam" id="PF00379">
    <property type="entry name" value="Chitin_bind_4"/>
    <property type="match status" value="1"/>
</dbReference>
<dbReference type="PANTHER" id="PTHR10380">
    <property type="entry name" value="CUTICLE PROTEIN"/>
    <property type="match status" value="1"/>
</dbReference>
<dbReference type="OrthoDB" id="6515429at2759"/>
<evidence type="ECO:0000256" key="2">
    <source>
        <dbReference type="SAM" id="MobiDB-lite"/>
    </source>
</evidence>
<name>A0A443SNB0_9ACAR</name>
<gene>
    <name evidence="4" type="ORF">B4U80_01907</name>
</gene>
<dbReference type="EMBL" id="NCKV01001103">
    <property type="protein sequence ID" value="RWS29019.1"/>
    <property type="molecule type" value="Genomic_DNA"/>
</dbReference>
<dbReference type="VEuPathDB" id="VectorBase:LDEU003018"/>